<feature type="region of interest" description="Disordered" evidence="3">
    <location>
        <begin position="42"/>
        <end position="62"/>
    </location>
</feature>
<evidence type="ECO:0000313" key="4">
    <source>
        <dbReference type="EMBL" id="VEJ50422.1"/>
    </source>
</evidence>
<dbReference type="OrthoDB" id="9809878at2"/>
<dbReference type="AlphaFoldDB" id="A0A3S5A927"/>
<gene>
    <name evidence="4" type="primary">ssb_2</name>
    <name evidence="4" type="ORF">NCTC12742_00682</name>
</gene>
<evidence type="ECO:0000256" key="2">
    <source>
        <dbReference type="PROSITE-ProRule" id="PRU00252"/>
    </source>
</evidence>
<dbReference type="Gene3D" id="2.40.50.140">
    <property type="entry name" value="Nucleic acid-binding proteins"/>
    <property type="match status" value="1"/>
</dbReference>
<evidence type="ECO:0000313" key="5">
    <source>
        <dbReference type="Proteomes" id="UP000272771"/>
    </source>
</evidence>
<sequence length="62" mass="6919">MKKGDCILVYGKLRSRTFTDNSGIERNVTEVVCNEMQMIHTTNRHTQSGNAASPEGGIYNMI</sequence>
<dbReference type="PROSITE" id="PS50935">
    <property type="entry name" value="SSB"/>
    <property type="match status" value="1"/>
</dbReference>
<accession>A0A3S5A927</accession>
<keyword evidence="1 2" id="KW-0238">DNA-binding</keyword>
<dbReference type="SUPFAM" id="SSF50249">
    <property type="entry name" value="Nucleic acid-binding proteins"/>
    <property type="match status" value="1"/>
</dbReference>
<name>A0A3S5A927_9NEIS</name>
<organism evidence="4 5">
    <name type="scientific">Neisseria weaveri</name>
    <dbReference type="NCBI Taxonomy" id="28091"/>
    <lineage>
        <taxon>Bacteria</taxon>
        <taxon>Pseudomonadati</taxon>
        <taxon>Pseudomonadota</taxon>
        <taxon>Betaproteobacteria</taxon>
        <taxon>Neisseriales</taxon>
        <taxon>Neisseriaceae</taxon>
        <taxon>Neisseria</taxon>
    </lineage>
</organism>
<dbReference type="KEGG" id="nwe:SAMEA3174300_1303"/>
<evidence type="ECO:0000256" key="1">
    <source>
        <dbReference type="ARBA" id="ARBA00023125"/>
    </source>
</evidence>
<dbReference type="STRING" id="28091.SAMEA3174300_01303"/>
<dbReference type="InterPro" id="IPR012340">
    <property type="entry name" value="NA-bd_OB-fold"/>
</dbReference>
<dbReference type="Pfam" id="PF00436">
    <property type="entry name" value="SSB"/>
    <property type="match status" value="1"/>
</dbReference>
<dbReference type="EMBL" id="LR134533">
    <property type="protein sequence ID" value="VEJ50422.1"/>
    <property type="molecule type" value="Genomic_DNA"/>
</dbReference>
<feature type="compositionally biased region" description="Polar residues" evidence="3">
    <location>
        <begin position="42"/>
        <end position="51"/>
    </location>
</feature>
<reference evidence="4 5" key="1">
    <citation type="submission" date="2018-12" db="EMBL/GenBank/DDBJ databases">
        <authorList>
            <consortium name="Pathogen Informatics"/>
        </authorList>
    </citation>
    <scope>NUCLEOTIDE SEQUENCE [LARGE SCALE GENOMIC DNA]</scope>
    <source>
        <strain evidence="4 5">NCTC12742</strain>
    </source>
</reference>
<dbReference type="InterPro" id="IPR000424">
    <property type="entry name" value="Primosome_PriB/ssb"/>
</dbReference>
<evidence type="ECO:0000256" key="3">
    <source>
        <dbReference type="SAM" id="MobiDB-lite"/>
    </source>
</evidence>
<proteinExistence type="predicted"/>
<dbReference type="GO" id="GO:0003697">
    <property type="term" value="F:single-stranded DNA binding"/>
    <property type="evidence" value="ECO:0007669"/>
    <property type="project" value="InterPro"/>
</dbReference>
<keyword evidence="5" id="KW-1185">Reference proteome</keyword>
<dbReference type="Proteomes" id="UP000272771">
    <property type="component" value="Chromosome"/>
</dbReference>
<protein>
    <submittedName>
        <fullName evidence="4">Single-stranded DNA binding protein</fullName>
    </submittedName>
</protein>